<feature type="domain" description="PpiC" evidence="2">
    <location>
        <begin position="90"/>
        <end position="200"/>
    </location>
</feature>
<dbReference type="KEGG" id="pfer:IRI77_16560"/>
<organism evidence="3 4">
    <name type="scientific">Paludibaculum fermentans</name>
    <dbReference type="NCBI Taxonomy" id="1473598"/>
    <lineage>
        <taxon>Bacteria</taxon>
        <taxon>Pseudomonadati</taxon>
        <taxon>Acidobacteriota</taxon>
        <taxon>Terriglobia</taxon>
        <taxon>Bryobacterales</taxon>
        <taxon>Bryobacteraceae</taxon>
        <taxon>Paludibaculum</taxon>
    </lineage>
</organism>
<dbReference type="Gene3D" id="3.10.50.40">
    <property type="match status" value="1"/>
</dbReference>
<sequence>MANLPANLKNQLGGNTPEARRKLAEQLSEIYTYAAEARKLKIDENPSVKLQLQLQAESFLASNLYQRLLEQNKPTEAAEKAWFEAHKDEFASAKARHILIRFKGSRVPLKKDQKDLTEEEALAKTNEIREKIAKGEDFATLAKAESDDTGSGAMGGDLGGAFGKGKMVPQFDQAVFSLPIGELSQPVKTQFGYHLIQVQERGAKPFDEVKPEIERRLQSEAAQKAMDAIKAAGKPVLDPTYFGAAGPAVPTEKQ</sequence>
<dbReference type="EMBL" id="CP063849">
    <property type="protein sequence ID" value="QOY92027.1"/>
    <property type="molecule type" value="Genomic_DNA"/>
</dbReference>
<keyword evidence="1" id="KW-0697">Rotamase</keyword>
<dbReference type="InterPro" id="IPR023058">
    <property type="entry name" value="PPIase_PpiC_CS"/>
</dbReference>
<dbReference type="SUPFAM" id="SSF54534">
    <property type="entry name" value="FKBP-like"/>
    <property type="match status" value="1"/>
</dbReference>
<evidence type="ECO:0000259" key="2">
    <source>
        <dbReference type="PROSITE" id="PS50198"/>
    </source>
</evidence>
<dbReference type="PANTHER" id="PTHR47245">
    <property type="entry name" value="PEPTIDYLPROLYL ISOMERASE"/>
    <property type="match status" value="1"/>
</dbReference>
<evidence type="ECO:0000256" key="1">
    <source>
        <dbReference type="PROSITE-ProRule" id="PRU00278"/>
    </source>
</evidence>
<dbReference type="InterPro" id="IPR000297">
    <property type="entry name" value="PPIase_PpiC"/>
</dbReference>
<dbReference type="InterPro" id="IPR050245">
    <property type="entry name" value="PrsA_foldase"/>
</dbReference>
<gene>
    <name evidence="3" type="ORF">IRI77_16560</name>
</gene>
<protein>
    <submittedName>
        <fullName evidence="3">Peptidyl-prolyl cis-trans isomerase</fullName>
    </submittedName>
</protein>
<accession>A0A7S7NYF6</accession>
<dbReference type="InterPro" id="IPR046357">
    <property type="entry name" value="PPIase_dom_sf"/>
</dbReference>
<evidence type="ECO:0000313" key="4">
    <source>
        <dbReference type="Proteomes" id="UP000593892"/>
    </source>
</evidence>
<dbReference type="AlphaFoldDB" id="A0A7S7NYF6"/>
<dbReference type="Proteomes" id="UP000593892">
    <property type="component" value="Chromosome"/>
</dbReference>
<reference evidence="3 4" key="1">
    <citation type="submission" date="2020-10" db="EMBL/GenBank/DDBJ databases">
        <title>Complete genome sequence of Paludibaculum fermentans P105T, a facultatively anaerobic acidobacterium capable of dissimilatory Fe(III) reduction.</title>
        <authorList>
            <person name="Dedysh S.N."/>
            <person name="Beletsky A.V."/>
            <person name="Kulichevskaya I.S."/>
            <person name="Mardanov A.V."/>
            <person name="Ravin N.V."/>
        </authorList>
    </citation>
    <scope>NUCLEOTIDE SEQUENCE [LARGE SCALE GENOMIC DNA]</scope>
    <source>
        <strain evidence="3 4">P105</strain>
    </source>
</reference>
<keyword evidence="1 3" id="KW-0413">Isomerase</keyword>
<evidence type="ECO:0000313" key="3">
    <source>
        <dbReference type="EMBL" id="QOY92027.1"/>
    </source>
</evidence>
<dbReference type="Pfam" id="PF13616">
    <property type="entry name" value="Rotamase_3"/>
    <property type="match status" value="1"/>
</dbReference>
<keyword evidence="4" id="KW-1185">Reference proteome</keyword>
<dbReference type="PROSITE" id="PS50198">
    <property type="entry name" value="PPIC_PPIASE_2"/>
    <property type="match status" value="1"/>
</dbReference>
<dbReference type="GO" id="GO:0003755">
    <property type="term" value="F:peptidyl-prolyl cis-trans isomerase activity"/>
    <property type="evidence" value="ECO:0007669"/>
    <property type="project" value="UniProtKB-KW"/>
</dbReference>
<proteinExistence type="predicted"/>
<dbReference type="PROSITE" id="PS01096">
    <property type="entry name" value="PPIC_PPIASE_1"/>
    <property type="match status" value="1"/>
</dbReference>
<name>A0A7S7NYF6_PALFE</name>
<dbReference type="PANTHER" id="PTHR47245:SF2">
    <property type="entry name" value="PEPTIDYL-PROLYL CIS-TRANS ISOMERASE HP_0175-RELATED"/>
    <property type="match status" value="1"/>
</dbReference>